<dbReference type="PANTHER" id="PTHR34598">
    <property type="entry name" value="BLL6449 PROTEIN"/>
    <property type="match status" value="1"/>
</dbReference>
<dbReference type="SUPFAM" id="SSF48452">
    <property type="entry name" value="TPR-like"/>
    <property type="match status" value="1"/>
</dbReference>
<dbReference type="InterPro" id="IPR029058">
    <property type="entry name" value="AB_hydrolase_fold"/>
</dbReference>
<dbReference type="Pfam" id="PF25000">
    <property type="entry name" value="DUF7779"/>
    <property type="match status" value="1"/>
</dbReference>
<name>A0A8H4KIU2_9HYPO</name>
<evidence type="ECO:0000313" key="4">
    <source>
        <dbReference type="Proteomes" id="UP000605986"/>
    </source>
</evidence>
<proteinExistence type="inferred from homology"/>
<dbReference type="SUPFAM" id="SSF53474">
    <property type="entry name" value="alpha/beta-Hydrolases"/>
    <property type="match status" value="1"/>
</dbReference>
<dbReference type="PANTHER" id="PTHR34598:SF3">
    <property type="entry name" value="OXIDOREDUCTASE AN1597"/>
    <property type="match status" value="1"/>
</dbReference>
<dbReference type="OrthoDB" id="6161812at2759"/>
<dbReference type="Proteomes" id="UP000605986">
    <property type="component" value="Unassembled WGS sequence"/>
</dbReference>
<gene>
    <name evidence="3" type="ORF">F53441_6812</name>
</gene>
<dbReference type="SUPFAM" id="SSF52540">
    <property type="entry name" value="P-loop containing nucleoside triphosphate hydrolases"/>
    <property type="match status" value="1"/>
</dbReference>
<dbReference type="InterPro" id="IPR027417">
    <property type="entry name" value="P-loop_NTPase"/>
</dbReference>
<dbReference type="InterPro" id="IPR044053">
    <property type="entry name" value="AsaB-like"/>
</dbReference>
<accession>A0A8H4KIU2</accession>
<dbReference type="SMART" id="SM00028">
    <property type="entry name" value="TPR"/>
    <property type="match status" value="4"/>
</dbReference>
<dbReference type="GO" id="GO:0016491">
    <property type="term" value="F:oxidoreductase activity"/>
    <property type="evidence" value="ECO:0007669"/>
    <property type="project" value="InterPro"/>
</dbReference>
<evidence type="ECO:0000313" key="3">
    <source>
        <dbReference type="EMBL" id="KAF4450028.1"/>
    </source>
</evidence>
<dbReference type="NCBIfam" id="NF041278">
    <property type="entry name" value="CmcJ_NvfI_EfuI"/>
    <property type="match status" value="1"/>
</dbReference>
<dbReference type="InterPro" id="IPR056681">
    <property type="entry name" value="DUF7779"/>
</dbReference>
<evidence type="ECO:0000256" key="1">
    <source>
        <dbReference type="ARBA" id="ARBA00023604"/>
    </source>
</evidence>
<sequence length="1333" mass="150555">MDNQSYIETFFYFLQASPKYKTEKPYSLRFPPGGDLAQSNVLREKHKIQISGMRGKADLTLENCGFEILNFLSPLTYEDFVDPMNITIRFLPDLGIRLKQLFGAHHVVPIDFSARQNYKHDQPTAMAHIDFTVEEGERMLRTMYGDRAKEILSHDWKVVNAWKPLRGPLNDWPLALCDARTVYYDQDTMPGDIVYREWATENLQVHYSPRHEWYYLPDQSVDEILLFKSADSDPSRIQVLDNPPSPGVGTPSCDSWFISHDPSWKEFLNQLGPEVTIHAYDHGILLDDQFDWQRLLDAGAGFLTALKSFHDLQRTTLGEPQPLLFMCHGLGGAILKQAFCIAGLHYDRYSEFLHSVAGIIFLSTPHNLRGVDTVQFGERLLNILRLDVGDSMSRQALERLKNSANVISELANRFNRTNLRVDMLSVYETKVTKIKSGRKTAKITRPKRIIVVDKLLCCIGTDTEELLDVGLSHLELVNLPKAANGSSSRLQSWLGEWIKASRDHIRSKLSLGTDDIRQASSPSSEASNVSVTREEVESALRFRPTIPDAPMAFSNLQKLGTNSSSYVNVGSGTPDLQTLIENCSLQQADPRLPCFMVDTFVRNKDFFGREGVIKMLDDCLLPSKTLVVSSQPDRLRVGLLLGLGGLGKTETAIEYVYRRQGDFDAIFWIHAEDEASIETGIAKVAVRLGIHDPSDPHNKTINKSLAMEWLCDPWKVDHNIDSLGHSPASWLLVFDNADSPDVLRPYGDIAHSGAVLITSRNPLAQSALVRDAVNLGIQPFTETESATFIQKLASDKGDFDEAKEVGKRLGGLPLALAQMAGMIEIEFLSYSEFLASYDDKEEEAEIHENVLQPLRKTARGNVSSVWALDKLSDQARAILELASFLSPDCIQENILCEKAPLENAPPYPRKGQQLRTARTQLIGSSILRHNTEKHEFWMHRVTQDVVQARLSPDHRLETFTSAVSIVTESWPAQAIGGHDVSLWDTSEAMYRHVISLRDVYSKYFLQDPSSGHIQLAALLTRAAWYQHERGESHTLRPLLELALEICTSPGKCQDVDLESDIRYTLGAVANETNDAATCMEHTRKFLDIRLELSQTTGQIDERLARGHNQMGIAWLMASEYVKGEESFSTSAKLYEQLPDYTKDKRSLALVNLGLALWLQGKFLEADKVLVLGLTDREDLYGVMDTHSFRTGRFLHALGNVRFSQGKIQESEDFHYKALQQYQSTIGNHHHRTADVYHKVAQHCLRKNLFEEALEFIEQALKVWKVDTDKYAPEIARTTFLKAKTLFAAGKEQEATQSFQKAKALIRKLRPEPWMGKGDLQEQDFDDLVTFWSR</sequence>
<feature type="domain" description="DUF7779" evidence="2">
    <location>
        <begin position="866"/>
        <end position="954"/>
    </location>
</feature>
<comment type="similarity">
    <text evidence="1">Belongs to the asaB hydroxylase/desaturase family.</text>
</comment>
<reference evidence="3" key="1">
    <citation type="submission" date="2020-01" db="EMBL/GenBank/DDBJ databases">
        <title>Identification and distribution of gene clusters putatively required for synthesis of sphingolipid metabolism inhibitors in phylogenetically diverse species of the filamentous fungus Fusarium.</title>
        <authorList>
            <person name="Kim H.-S."/>
            <person name="Busman M."/>
            <person name="Brown D.W."/>
            <person name="Divon H."/>
            <person name="Uhlig S."/>
            <person name="Proctor R.H."/>
        </authorList>
    </citation>
    <scope>NUCLEOTIDE SEQUENCE</scope>
    <source>
        <strain evidence="3">NRRL 53441</strain>
    </source>
</reference>
<organism evidence="3 4">
    <name type="scientific">Fusarium austroafricanum</name>
    <dbReference type="NCBI Taxonomy" id="2364996"/>
    <lineage>
        <taxon>Eukaryota</taxon>
        <taxon>Fungi</taxon>
        <taxon>Dikarya</taxon>
        <taxon>Ascomycota</taxon>
        <taxon>Pezizomycotina</taxon>
        <taxon>Sordariomycetes</taxon>
        <taxon>Hypocreomycetidae</taxon>
        <taxon>Hypocreales</taxon>
        <taxon>Nectriaceae</taxon>
        <taxon>Fusarium</taxon>
        <taxon>Fusarium concolor species complex</taxon>
    </lineage>
</organism>
<dbReference type="Gene3D" id="3.40.50.300">
    <property type="entry name" value="P-loop containing nucleotide triphosphate hydrolases"/>
    <property type="match status" value="1"/>
</dbReference>
<dbReference type="Gene3D" id="1.25.40.10">
    <property type="entry name" value="Tetratricopeptide repeat domain"/>
    <property type="match status" value="2"/>
</dbReference>
<comment type="caution">
    <text evidence="3">The sequence shown here is derived from an EMBL/GenBank/DDBJ whole genome shotgun (WGS) entry which is preliminary data.</text>
</comment>
<dbReference type="InterPro" id="IPR019734">
    <property type="entry name" value="TPR_rpt"/>
</dbReference>
<dbReference type="EMBL" id="JAADJG010000261">
    <property type="protein sequence ID" value="KAF4450028.1"/>
    <property type="molecule type" value="Genomic_DNA"/>
</dbReference>
<keyword evidence="4" id="KW-1185">Reference proteome</keyword>
<dbReference type="InterPro" id="IPR011990">
    <property type="entry name" value="TPR-like_helical_dom_sf"/>
</dbReference>
<dbReference type="Pfam" id="PF13424">
    <property type="entry name" value="TPR_12"/>
    <property type="match status" value="1"/>
</dbReference>
<evidence type="ECO:0000259" key="2">
    <source>
        <dbReference type="Pfam" id="PF25000"/>
    </source>
</evidence>
<protein>
    <submittedName>
        <fullName evidence="3">Tetratricopeptide repeat domain-containing protein</fullName>
    </submittedName>
</protein>